<evidence type="ECO:0000313" key="12">
    <source>
        <dbReference type="Proteomes" id="UP001221142"/>
    </source>
</evidence>
<dbReference type="Gene3D" id="1.10.630.10">
    <property type="entry name" value="Cytochrome P450"/>
    <property type="match status" value="1"/>
</dbReference>
<reference evidence="11" key="1">
    <citation type="submission" date="2023-03" db="EMBL/GenBank/DDBJ databases">
        <title>Massive genome expansion in bonnet fungi (Mycena s.s.) driven by repeated elements and novel gene families across ecological guilds.</title>
        <authorList>
            <consortium name="Lawrence Berkeley National Laboratory"/>
            <person name="Harder C.B."/>
            <person name="Miyauchi S."/>
            <person name="Viragh M."/>
            <person name="Kuo A."/>
            <person name="Thoen E."/>
            <person name="Andreopoulos B."/>
            <person name="Lu D."/>
            <person name="Skrede I."/>
            <person name="Drula E."/>
            <person name="Henrissat B."/>
            <person name="Morin E."/>
            <person name="Kohler A."/>
            <person name="Barry K."/>
            <person name="LaButti K."/>
            <person name="Morin E."/>
            <person name="Salamov A."/>
            <person name="Lipzen A."/>
            <person name="Mereny Z."/>
            <person name="Hegedus B."/>
            <person name="Baldrian P."/>
            <person name="Stursova M."/>
            <person name="Weitz H."/>
            <person name="Taylor A."/>
            <person name="Grigoriev I.V."/>
            <person name="Nagy L.G."/>
            <person name="Martin F."/>
            <person name="Kauserud H."/>
        </authorList>
    </citation>
    <scope>NUCLEOTIDE SEQUENCE</scope>
    <source>
        <strain evidence="11">9284</strain>
    </source>
</reference>
<evidence type="ECO:0000256" key="2">
    <source>
        <dbReference type="ARBA" id="ARBA00005179"/>
    </source>
</evidence>
<keyword evidence="6 10" id="KW-0560">Oxidoreductase</keyword>
<dbReference type="AlphaFoldDB" id="A0AAD7FGE9"/>
<evidence type="ECO:0000256" key="4">
    <source>
        <dbReference type="ARBA" id="ARBA00022617"/>
    </source>
</evidence>
<evidence type="ECO:0000256" key="3">
    <source>
        <dbReference type="ARBA" id="ARBA00010617"/>
    </source>
</evidence>
<dbReference type="PANTHER" id="PTHR46300:SF7">
    <property type="entry name" value="P450, PUTATIVE (EUROFUNG)-RELATED"/>
    <property type="match status" value="1"/>
</dbReference>
<name>A0AAD7FGE9_9AGAR</name>
<evidence type="ECO:0000256" key="7">
    <source>
        <dbReference type="ARBA" id="ARBA00023004"/>
    </source>
</evidence>
<evidence type="ECO:0000256" key="6">
    <source>
        <dbReference type="ARBA" id="ARBA00023002"/>
    </source>
</evidence>
<evidence type="ECO:0000256" key="1">
    <source>
        <dbReference type="ARBA" id="ARBA00001971"/>
    </source>
</evidence>
<dbReference type="PROSITE" id="PS00086">
    <property type="entry name" value="CYTOCHROME_P450"/>
    <property type="match status" value="1"/>
</dbReference>
<keyword evidence="7 9" id="KW-0408">Iron</keyword>
<dbReference type="GO" id="GO:0005506">
    <property type="term" value="F:iron ion binding"/>
    <property type="evidence" value="ECO:0007669"/>
    <property type="project" value="InterPro"/>
</dbReference>
<comment type="pathway">
    <text evidence="2">Secondary metabolite biosynthesis.</text>
</comment>
<dbReference type="CDD" id="cd11065">
    <property type="entry name" value="CYP64-like"/>
    <property type="match status" value="1"/>
</dbReference>
<feature type="binding site" description="axial binding residue" evidence="9">
    <location>
        <position position="457"/>
    </location>
    <ligand>
        <name>heme</name>
        <dbReference type="ChEBI" id="CHEBI:30413"/>
    </ligand>
    <ligandPart>
        <name>Fe</name>
        <dbReference type="ChEBI" id="CHEBI:18248"/>
    </ligandPart>
</feature>
<dbReference type="InterPro" id="IPR017972">
    <property type="entry name" value="Cyt_P450_CS"/>
</dbReference>
<keyword evidence="4 9" id="KW-0349">Heme</keyword>
<evidence type="ECO:0000256" key="5">
    <source>
        <dbReference type="ARBA" id="ARBA00022723"/>
    </source>
</evidence>
<comment type="similarity">
    <text evidence="3 10">Belongs to the cytochrome P450 family.</text>
</comment>
<sequence length="548" mass="61472">MPTNNLSDYLLWGAPFAAALYLNWSRTSSRSTLPLPPGPRKLPLLGNLLDVGGRPLSEACMAWGRQYNSDIIHLNLAGTSVIVLSSLEATEDLMEKRSSIYSDRPVFPMLDLMGFEWVLNFKKYGEMWKTQRRLMSHHLSVSATQNVQPQQRVAAHALISRLLQHPEAFLDHIRIMLGEIIIPFTYGIDLQPTDDPYVALIEKASSYGSQVVPGRFLVDTFPFIKYVPEWIPGAGFQRIAREARVLAKAVRDVPFAETKRRMTSGEVRSSFTASALRDLEAEDSYYDEDVVKNAAATMYAAGGDTTIIALSTFVLAMLANPDAQKQAQQEIDAVVGNGNLPDFQDREAMPYVLALIREVLRWRAILPLGIPHLLVNEDEYRGYRLPANSIVFGNVMQVSCRRWDVFTELGFPRAILRDEKIYPNPEKFDPERFLLDGKLNPLVPDPMVAFGFGRRLCPGRHLAESSIWIAVVSILAVFNIKKKVDKDGNIVEPSYKYDDRMLSYGDCSFILAVRNTECLFSAPIPFECSLEVRSDMAAKLALASADDI</sequence>
<dbReference type="Proteomes" id="UP001221142">
    <property type="component" value="Unassembled WGS sequence"/>
</dbReference>
<dbReference type="PRINTS" id="PR00385">
    <property type="entry name" value="P450"/>
</dbReference>
<dbReference type="InterPro" id="IPR002401">
    <property type="entry name" value="Cyt_P450_E_grp-I"/>
</dbReference>
<evidence type="ECO:0000313" key="11">
    <source>
        <dbReference type="EMBL" id="KAJ7618741.1"/>
    </source>
</evidence>
<organism evidence="11 12">
    <name type="scientific">Roridomyces roridus</name>
    <dbReference type="NCBI Taxonomy" id="1738132"/>
    <lineage>
        <taxon>Eukaryota</taxon>
        <taxon>Fungi</taxon>
        <taxon>Dikarya</taxon>
        <taxon>Basidiomycota</taxon>
        <taxon>Agaricomycotina</taxon>
        <taxon>Agaricomycetes</taxon>
        <taxon>Agaricomycetidae</taxon>
        <taxon>Agaricales</taxon>
        <taxon>Marasmiineae</taxon>
        <taxon>Mycenaceae</taxon>
        <taxon>Roridomyces</taxon>
    </lineage>
</organism>
<comment type="caution">
    <text evidence="11">The sequence shown here is derived from an EMBL/GenBank/DDBJ whole genome shotgun (WGS) entry which is preliminary data.</text>
</comment>
<protein>
    <submittedName>
        <fullName evidence="11">Cytochrome P450</fullName>
    </submittedName>
</protein>
<dbReference type="Pfam" id="PF00067">
    <property type="entry name" value="p450"/>
    <property type="match status" value="2"/>
</dbReference>
<evidence type="ECO:0000256" key="9">
    <source>
        <dbReference type="PIRSR" id="PIRSR602401-1"/>
    </source>
</evidence>
<dbReference type="SUPFAM" id="SSF48264">
    <property type="entry name" value="Cytochrome P450"/>
    <property type="match status" value="1"/>
</dbReference>
<comment type="cofactor">
    <cofactor evidence="1 9">
        <name>heme</name>
        <dbReference type="ChEBI" id="CHEBI:30413"/>
    </cofactor>
</comment>
<dbReference type="InterPro" id="IPR050364">
    <property type="entry name" value="Cytochrome_P450_fung"/>
</dbReference>
<dbReference type="PRINTS" id="PR00463">
    <property type="entry name" value="EP450I"/>
</dbReference>
<dbReference type="InterPro" id="IPR036396">
    <property type="entry name" value="Cyt_P450_sf"/>
</dbReference>
<keyword evidence="5 9" id="KW-0479">Metal-binding</keyword>
<keyword evidence="8 10" id="KW-0503">Monooxygenase</keyword>
<dbReference type="InterPro" id="IPR001128">
    <property type="entry name" value="Cyt_P450"/>
</dbReference>
<keyword evidence="12" id="KW-1185">Reference proteome</keyword>
<evidence type="ECO:0000256" key="8">
    <source>
        <dbReference type="ARBA" id="ARBA00023033"/>
    </source>
</evidence>
<dbReference type="PANTHER" id="PTHR46300">
    <property type="entry name" value="P450, PUTATIVE (EUROFUNG)-RELATED-RELATED"/>
    <property type="match status" value="1"/>
</dbReference>
<dbReference type="GO" id="GO:0016705">
    <property type="term" value="F:oxidoreductase activity, acting on paired donors, with incorporation or reduction of molecular oxygen"/>
    <property type="evidence" value="ECO:0007669"/>
    <property type="project" value="InterPro"/>
</dbReference>
<dbReference type="GO" id="GO:0004497">
    <property type="term" value="F:monooxygenase activity"/>
    <property type="evidence" value="ECO:0007669"/>
    <property type="project" value="UniProtKB-KW"/>
</dbReference>
<proteinExistence type="inferred from homology"/>
<accession>A0AAD7FGE9</accession>
<evidence type="ECO:0000256" key="10">
    <source>
        <dbReference type="RuleBase" id="RU000461"/>
    </source>
</evidence>
<dbReference type="GO" id="GO:0020037">
    <property type="term" value="F:heme binding"/>
    <property type="evidence" value="ECO:0007669"/>
    <property type="project" value="InterPro"/>
</dbReference>
<dbReference type="EMBL" id="JARKIF010000019">
    <property type="protein sequence ID" value="KAJ7618741.1"/>
    <property type="molecule type" value="Genomic_DNA"/>
</dbReference>
<gene>
    <name evidence="11" type="ORF">FB45DRAFT_1097484</name>
</gene>